<evidence type="ECO:0000313" key="1">
    <source>
        <dbReference type="EMBL" id="ANT41316.1"/>
    </source>
</evidence>
<protein>
    <submittedName>
        <fullName evidence="1">Uncharacterized protein</fullName>
    </submittedName>
</protein>
<gene>
    <name evidence="1" type="ORF">DIRTYBETTY_171</name>
</gene>
<dbReference type="KEGG" id="vg:29065224"/>
<dbReference type="EMBL" id="KX349903">
    <property type="protein sequence ID" value="ANT41316.1"/>
    <property type="molecule type" value="Genomic_DNA"/>
</dbReference>
<name>A0A1B1PAX6_9CAUD</name>
<dbReference type="GeneID" id="29065224"/>
<proteinExistence type="predicted"/>
<reference evidence="1 2" key="1">
    <citation type="submission" date="2016-06" db="EMBL/GenBank/DDBJ databases">
        <authorList>
            <person name="Kjaerup R.B."/>
            <person name="Dalgaard T.S."/>
            <person name="Juul-Madsen H.R."/>
        </authorList>
    </citation>
    <scope>NUCLEOTIDE SEQUENCE [LARGE SCALE GENOMIC DNA]</scope>
</reference>
<organism evidence="1 2">
    <name type="scientific">Bacillus phage DirtyBetty</name>
    <dbReference type="NCBI Taxonomy" id="1873999"/>
    <lineage>
        <taxon>Viruses</taxon>
        <taxon>Duplodnaviria</taxon>
        <taxon>Heunggongvirae</taxon>
        <taxon>Uroviricota</taxon>
        <taxon>Caudoviricetes</taxon>
        <taxon>Herelleviridae</taxon>
        <taxon>Bastillevirinae</taxon>
        <taxon>Wphvirus</taxon>
        <taxon>Wphvirus megatron</taxon>
    </lineage>
</organism>
<dbReference type="Proteomes" id="UP000203382">
    <property type="component" value="Segment"/>
</dbReference>
<sequence length="84" mass="9783">MRRVIDSFDVDGTGKDYISVTGFLDKRTDNTKYVEIELDITDYDYESSIMYMSPTNARELGRTLIELANKTEEEFIKCQLVDKK</sequence>
<evidence type="ECO:0000313" key="2">
    <source>
        <dbReference type="Proteomes" id="UP000203382"/>
    </source>
</evidence>
<accession>A0A1B1PAX6</accession>
<dbReference type="RefSeq" id="YP_009285113.1">
    <property type="nucleotide sequence ID" value="NC_031054.1"/>
</dbReference>